<accession>A0A4U0GTX7</accession>
<dbReference type="PANTHER" id="PTHR16320:SF1">
    <property type="entry name" value="SPHINGOMYELINASE DDB_G0288017"/>
    <property type="match status" value="1"/>
</dbReference>
<dbReference type="EMBL" id="SUKA01000008">
    <property type="protein sequence ID" value="TJY62407.1"/>
    <property type="molecule type" value="Genomic_DNA"/>
</dbReference>
<dbReference type="OrthoDB" id="7316663at2"/>
<sequence>MNTRSIYFYILNYNPNRKKWNIHLVVFFVFGICIWAGFGFKEASRKQVFHGVIPVDLSTDTIGELSIITYNIAGLPEPLSSAPTSRASSISVIGQKLNRYDIVNVQEDFSYNNELYQTGNSHIYRTEPMKGLPFGDGLNTLSKYPIIFHERIAWEACSGTDCLAPKGFSFTRIQLAKDSYVHVYNLHATAQNTAAAVKARRQNLEQLAAFINEYSKDEPLLVMGDFNASYAFSGDRLHEFLKHTRLDDCWVLLQNNGKFPSIRYSFMPAEKLSITDSCESIDKIYFRSSPNLKFYPLQYKMDKGVFSTIDGQPLSDHCPVALTLKWELTDLK</sequence>
<dbReference type="SUPFAM" id="SSF56219">
    <property type="entry name" value="DNase I-like"/>
    <property type="match status" value="1"/>
</dbReference>
<keyword evidence="3" id="KW-0378">Hydrolase</keyword>
<keyword evidence="3" id="KW-0540">Nuclease</keyword>
<organism evidence="3 4">
    <name type="scientific">Sphingobacterium alkalisoli</name>
    <dbReference type="NCBI Taxonomy" id="1874115"/>
    <lineage>
        <taxon>Bacteria</taxon>
        <taxon>Pseudomonadati</taxon>
        <taxon>Bacteroidota</taxon>
        <taxon>Sphingobacteriia</taxon>
        <taxon>Sphingobacteriales</taxon>
        <taxon>Sphingobacteriaceae</taxon>
        <taxon>Sphingobacterium</taxon>
    </lineage>
</organism>
<protein>
    <submittedName>
        <fullName evidence="3">Endonuclease</fullName>
    </submittedName>
</protein>
<comment type="caution">
    <text evidence="3">The sequence shown here is derived from an EMBL/GenBank/DDBJ whole genome shotgun (WGS) entry which is preliminary data.</text>
</comment>
<keyword evidence="1" id="KW-0472">Membrane</keyword>
<dbReference type="GO" id="GO:0005737">
    <property type="term" value="C:cytoplasm"/>
    <property type="evidence" value="ECO:0007669"/>
    <property type="project" value="TreeGrafter"/>
</dbReference>
<dbReference type="InterPro" id="IPR000300">
    <property type="entry name" value="IPPc"/>
</dbReference>
<dbReference type="Pfam" id="PF22669">
    <property type="entry name" value="Exo_endo_phos2"/>
    <property type="match status" value="1"/>
</dbReference>
<dbReference type="GO" id="GO:0046856">
    <property type="term" value="P:phosphatidylinositol dephosphorylation"/>
    <property type="evidence" value="ECO:0007669"/>
    <property type="project" value="InterPro"/>
</dbReference>
<proteinExistence type="predicted"/>
<dbReference type="GO" id="GO:0004767">
    <property type="term" value="F:sphingomyelin phosphodiesterase activity"/>
    <property type="evidence" value="ECO:0007669"/>
    <property type="project" value="InterPro"/>
</dbReference>
<feature type="transmembrane region" description="Helical" evidence="1">
    <location>
        <begin position="20"/>
        <end position="40"/>
    </location>
</feature>
<dbReference type="PANTHER" id="PTHR16320">
    <property type="entry name" value="SPHINGOMYELINASE FAMILY MEMBER"/>
    <property type="match status" value="1"/>
</dbReference>
<dbReference type="RefSeq" id="WP_136822605.1">
    <property type="nucleotide sequence ID" value="NZ_BMJX01000008.1"/>
</dbReference>
<keyword evidence="1" id="KW-1133">Transmembrane helix</keyword>
<evidence type="ECO:0000256" key="1">
    <source>
        <dbReference type="SAM" id="Phobius"/>
    </source>
</evidence>
<evidence type="ECO:0000313" key="3">
    <source>
        <dbReference type="EMBL" id="TJY62407.1"/>
    </source>
</evidence>
<name>A0A4U0GTX7_9SPHI</name>
<keyword evidence="4" id="KW-1185">Reference proteome</keyword>
<keyword evidence="3" id="KW-0255">Endonuclease</keyword>
<dbReference type="Proteomes" id="UP000309872">
    <property type="component" value="Unassembled WGS sequence"/>
</dbReference>
<evidence type="ECO:0000259" key="2">
    <source>
        <dbReference type="Pfam" id="PF22669"/>
    </source>
</evidence>
<evidence type="ECO:0000313" key="4">
    <source>
        <dbReference type="Proteomes" id="UP000309872"/>
    </source>
</evidence>
<dbReference type="GO" id="GO:0004519">
    <property type="term" value="F:endonuclease activity"/>
    <property type="evidence" value="ECO:0007669"/>
    <property type="project" value="UniProtKB-KW"/>
</dbReference>
<dbReference type="AlphaFoldDB" id="A0A4U0GTX7"/>
<dbReference type="GO" id="GO:0016791">
    <property type="term" value="F:phosphatase activity"/>
    <property type="evidence" value="ECO:0007669"/>
    <property type="project" value="InterPro"/>
</dbReference>
<dbReference type="InterPro" id="IPR038772">
    <property type="entry name" value="Sph/SMPD2-like"/>
</dbReference>
<reference evidence="3 4" key="1">
    <citation type="submission" date="2019-04" db="EMBL/GenBank/DDBJ databases">
        <title>Sphingobacterium olei sp. nov., isolated from oil-contaminated soil.</title>
        <authorList>
            <person name="Liu B."/>
        </authorList>
    </citation>
    <scope>NUCLEOTIDE SEQUENCE [LARGE SCALE GENOMIC DNA]</scope>
    <source>
        <strain evidence="3 4">Y3L14</strain>
    </source>
</reference>
<dbReference type="Gene3D" id="3.60.10.10">
    <property type="entry name" value="Endonuclease/exonuclease/phosphatase"/>
    <property type="match status" value="1"/>
</dbReference>
<feature type="domain" description="Inositol polyphosphate-related phosphatase" evidence="2">
    <location>
        <begin position="96"/>
        <end position="322"/>
    </location>
</feature>
<keyword evidence="1" id="KW-0812">Transmembrane</keyword>
<gene>
    <name evidence="3" type="ORF">FAZ19_20300</name>
</gene>
<dbReference type="InterPro" id="IPR036691">
    <property type="entry name" value="Endo/exonu/phosph_ase_sf"/>
</dbReference>